<accession>A0A3B1DK12</accession>
<evidence type="ECO:0000313" key="1">
    <source>
        <dbReference type="EMBL" id="VAX42769.1"/>
    </source>
</evidence>
<reference evidence="1" key="1">
    <citation type="submission" date="2018-06" db="EMBL/GenBank/DDBJ databases">
        <authorList>
            <person name="Zhirakovskaya E."/>
        </authorList>
    </citation>
    <scope>NUCLEOTIDE SEQUENCE</scope>
</reference>
<proteinExistence type="predicted"/>
<gene>
    <name evidence="1" type="ORF">MNBD_PLANCTO03-300</name>
</gene>
<dbReference type="AlphaFoldDB" id="A0A3B1DK12"/>
<organism evidence="1">
    <name type="scientific">hydrothermal vent metagenome</name>
    <dbReference type="NCBI Taxonomy" id="652676"/>
    <lineage>
        <taxon>unclassified sequences</taxon>
        <taxon>metagenomes</taxon>
        <taxon>ecological metagenomes</taxon>
    </lineage>
</organism>
<protein>
    <submittedName>
        <fullName evidence="1">Uncharacterized protein</fullName>
    </submittedName>
</protein>
<sequence length="93" mass="10246">MRLDIEQQGWLARALAALHSGDAKRFEDSLWLGFGDHWQPLKGALVRHGYLMNGEGRSLTLAERGEQLLIKLAREDASQKSGSIAGLSDSTLQ</sequence>
<dbReference type="EMBL" id="UOGK01000747">
    <property type="protein sequence ID" value="VAX42769.1"/>
    <property type="molecule type" value="Genomic_DNA"/>
</dbReference>
<name>A0A3B1DK12_9ZZZZ</name>